<dbReference type="GO" id="GO:0016020">
    <property type="term" value="C:membrane"/>
    <property type="evidence" value="ECO:0007669"/>
    <property type="project" value="UniProtKB-SubCell"/>
</dbReference>
<comment type="subcellular location">
    <subcellularLocation>
        <location evidence="1">Membrane</location>
    </subcellularLocation>
</comment>
<dbReference type="PANTHER" id="PTHR37042">
    <property type="entry name" value="OUTER MEMBRANE PROTEIN RV1973"/>
    <property type="match status" value="1"/>
</dbReference>
<name>A0AA40SAU5_9ACTN</name>
<keyword evidence="2 4" id="KW-0472">Membrane</keyword>
<keyword evidence="4" id="KW-0812">Transmembrane</keyword>
<evidence type="ECO:0000256" key="2">
    <source>
        <dbReference type="ARBA" id="ARBA00023136"/>
    </source>
</evidence>
<dbReference type="RefSeq" id="WP_142195559.1">
    <property type="nucleotide sequence ID" value="NZ_BMSU01000001.1"/>
</dbReference>
<sequence>MSTTRHHINRQRRRRDRETRSAAVDASPERAGGRTRAGGTAVLPAPRASSAARTAGPAAARTAGPAAARTAGPAAGPVARDGGRRERKTGRTAGLAVLCALTLLLGGFAGWARAQAEALRAEPARGNTALTDVARTSEIKGQTAKAVGLLFSYDHTEPDALGKAAKDLLTGKAVGQHAALLADVRKRADERKAVITTTVTESAVERIDGDRARVLVYADQSSVATAGAESSTGGGAKGEDGADARDEGVYAGAVLAVDVVHRDGRWLVSGIDTFGR</sequence>
<evidence type="ECO:0000313" key="6">
    <source>
        <dbReference type="Proteomes" id="UP000530412"/>
    </source>
</evidence>
<comment type="caution">
    <text evidence="5">The sequence shown here is derived from an EMBL/GenBank/DDBJ whole genome shotgun (WGS) entry which is preliminary data.</text>
</comment>
<evidence type="ECO:0000313" key="5">
    <source>
        <dbReference type="EMBL" id="MBA8942871.1"/>
    </source>
</evidence>
<dbReference type="AlphaFoldDB" id="A0AA40SAU5"/>
<keyword evidence="4" id="KW-1133">Transmembrane helix</keyword>
<evidence type="ECO:0000256" key="3">
    <source>
        <dbReference type="SAM" id="MobiDB-lite"/>
    </source>
</evidence>
<evidence type="ECO:0000256" key="1">
    <source>
        <dbReference type="ARBA" id="ARBA00004370"/>
    </source>
</evidence>
<evidence type="ECO:0000256" key="4">
    <source>
        <dbReference type="SAM" id="Phobius"/>
    </source>
</evidence>
<accession>A0AA40SAU5</accession>
<feature type="compositionally biased region" description="Basic residues" evidence="3">
    <location>
        <begin position="1"/>
        <end position="15"/>
    </location>
</feature>
<organism evidence="5 6">
    <name type="scientific">Streptomyces calvus</name>
    <dbReference type="NCBI Taxonomy" id="67282"/>
    <lineage>
        <taxon>Bacteria</taxon>
        <taxon>Bacillati</taxon>
        <taxon>Actinomycetota</taxon>
        <taxon>Actinomycetes</taxon>
        <taxon>Kitasatosporales</taxon>
        <taxon>Streptomycetaceae</taxon>
        <taxon>Streptomyces</taxon>
    </lineage>
</organism>
<dbReference type="EMBL" id="JACJIE010000002">
    <property type="protein sequence ID" value="MBA8942871.1"/>
    <property type="molecule type" value="Genomic_DNA"/>
</dbReference>
<gene>
    <name evidence="5" type="ORF">FHS33_001265</name>
</gene>
<feature type="transmembrane region" description="Helical" evidence="4">
    <location>
        <begin position="93"/>
        <end position="112"/>
    </location>
</feature>
<feature type="compositionally biased region" description="Low complexity" evidence="3">
    <location>
        <begin position="37"/>
        <end position="77"/>
    </location>
</feature>
<proteinExistence type="predicted"/>
<dbReference type="PANTHER" id="PTHR37042:SF4">
    <property type="entry name" value="OUTER MEMBRANE PROTEIN RV1973"/>
    <property type="match status" value="1"/>
</dbReference>
<reference evidence="5 6" key="1">
    <citation type="submission" date="2020-08" db="EMBL/GenBank/DDBJ databases">
        <title>Genomic Encyclopedia of Type Strains, Phase III (KMG-III): the genomes of soil and plant-associated and newly described type strains.</title>
        <authorList>
            <person name="Whitman W."/>
        </authorList>
    </citation>
    <scope>NUCLEOTIDE SEQUENCE [LARGE SCALE GENOMIC DNA]</scope>
    <source>
        <strain evidence="5 6">CECT 3271</strain>
    </source>
</reference>
<feature type="region of interest" description="Disordered" evidence="3">
    <location>
        <begin position="1"/>
        <end position="90"/>
    </location>
</feature>
<dbReference type="Proteomes" id="UP000530412">
    <property type="component" value="Unassembled WGS sequence"/>
</dbReference>
<protein>
    <submittedName>
        <fullName evidence="5">Mce-associated membrane protein</fullName>
    </submittedName>
</protein>